<feature type="transmembrane region" description="Helical" evidence="9">
    <location>
        <begin position="295"/>
        <end position="318"/>
    </location>
</feature>
<feature type="domain" description="GAIN-B" evidence="10">
    <location>
        <begin position="123"/>
        <end position="283"/>
    </location>
</feature>
<evidence type="ECO:0000256" key="9">
    <source>
        <dbReference type="SAM" id="Phobius"/>
    </source>
</evidence>
<dbReference type="Pfam" id="PF01825">
    <property type="entry name" value="GPS"/>
    <property type="match status" value="1"/>
</dbReference>
<evidence type="ECO:0000256" key="2">
    <source>
        <dbReference type="ARBA" id="ARBA00007343"/>
    </source>
</evidence>
<evidence type="ECO:0000256" key="5">
    <source>
        <dbReference type="ARBA" id="ARBA00022989"/>
    </source>
</evidence>
<dbReference type="SMART" id="SM00303">
    <property type="entry name" value="GPS"/>
    <property type="match status" value="1"/>
</dbReference>
<dbReference type="InterPro" id="IPR057244">
    <property type="entry name" value="GAIN_B"/>
</dbReference>
<dbReference type="PROSITE" id="PS50221">
    <property type="entry name" value="GAIN_B"/>
    <property type="match status" value="1"/>
</dbReference>
<dbReference type="EMBL" id="RCHS01003084">
    <property type="protein sequence ID" value="RMX43966.1"/>
    <property type="molecule type" value="Genomic_DNA"/>
</dbReference>
<dbReference type="PROSITE" id="PS00650">
    <property type="entry name" value="G_PROTEIN_RECEP_F2_2"/>
    <property type="match status" value="1"/>
</dbReference>
<dbReference type="InterPro" id="IPR046338">
    <property type="entry name" value="GAIN_dom_sf"/>
</dbReference>
<accession>A0A3M6TRJ9</accession>
<dbReference type="PANTHER" id="PTHR12011">
    <property type="entry name" value="ADHESION G-PROTEIN COUPLED RECEPTOR"/>
    <property type="match status" value="1"/>
</dbReference>
<dbReference type="GO" id="GO:0007166">
    <property type="term" value="P:cell surface receptor signaling pathway"/>
    <property type="evidence" value="ECO:0007669"/>
    <property type="project" value="InterPro"/>
</dbReference>
<keyword evidence="6 9" id="KW-0472">Membrane</keyword>
<organism evidence="12 13">
    <name type="scientific">Pocillopora damicornis</name>
    <name type="common">Cauliflower coral</name>
    <name type="synonym">Millepora damicornis</name>
    <dbReference type="NCBI Taxonomy" id="46731"/>
    <lineage>
        <taxon>Eukaryota</taxon>
        <taxon>Metazoa</taxon>
        <taxon>Cnidaria</taxon>
        <taxon>Anthozoa</taxon>
        <taxon>Hexacorallia</taxon>
        <taxon>Scleractinia</taxon>
        <taxon>Astrocoeniina</taxon>
        <taxon>Pocilloporidae</taxon>
        <taxon>Pocillopora</taxon>
    </lineage>
</organism>
<feature type="transmembrane region" description="Helical" evidence="9">
    <location>
        <begin position="359"/>
        <end position="385"/>
    </location>
</feature>
<dbReference type="GO" id="GO:0004930">
    <property type="term" value="F:G protein-coupled receptor activity"/>
    <property type="evidence" value="ECO:0007669"/>
    <property type="project" value="InterPro"/>
</dbReference>
<dbReference type="InterPro" id="IPR000203">
    <property type="entry name" value="GPS"/>
</dbReference>
<evidence type="ECO:0000256" key="1">
    <source>
        <dbReference type="ARBA" id="ARBA00004141"/>
    </source>
</evidence>
<evidence type="ECO:0000259" key="10">
    <source>
        <dbReference type="PROSITE" id="PS50221"/>
    </source>
</evidence>
<evidence type="ECO:0000256" key="8">
    <source>
        <dbReference type="ARBA" id="ARBA00023180"/>
    </source>
</evidence>
<name>A0A3M6TRJ9_POCDA</name>
<reference evidence="12 13" key="1">
    <citation type="journal article" date="2018" name="Sci. Rep.">
        <title>Comparative analysis of the Pocillopora damicornis genome highlights role of immune system in coral evolution.</title>
        <authorList>
            <person name="Cunning R."/>
            <person name="Bay R.A."/>
            <person name="Gillette P."/>
            <person name="Baker A.C."/>
            <person name="Traylor-Knowles N."/>
        </authorList>
    </citation>
    <scope>NUCLEOTIDE SEQUENCE [LARGE SCALE GENOMIC DNA]</scope>
    <source>
        <strain evidence="12">RSMAS</strain>
        <tissue evidence="12">Whole animal</tissue>
    </source>
</reference>
<dbReference type="InterPro" id="IPR000832">
    <property type="entry name" value="GPCR_2_secretin-like"/>
</dbReference>
<keyword evidence="13" id="KW-1185">Reference proteome</keyword>
<keyword evidence="3 9" id="KW-0812">Transmembrane</keyword>
<keyword evidence="7" id="KW-1015">Disulfide bond</keyword>
<feature type="domain" description="G-protein coupled receptors family 2 profile 2" evidence="11">
    <location>
        <begin position="293"/>
        <end position="532"/>
    </location>
</feature>
<keyword evidence="4" id="KW-0732">Signal</keyword>
<dbReference type="Gene3D" id="1.20.1070.10">
    <property type="entry name" value="Rhodopsin 7-helix transmembrane proteins"/>
    <property type="match status" value="1"/>
</dbReference>
<dbReference type="Gene3D" id="2.60.220.50">
    <property type="match status" value="1"/>
</dbReference>
<dbReference type="Pfam" id="PF00002">
    <property type="entry name" value="7tm_2"/>
    <property type="match status" value="1"/>
</dbReference>
<dbReference type="PANTHER" id="PTHR12011:SF347">
    <property type="entry name" value="FI21270P1-RELATED"/>
    <property type="match status" value="1"/>
</dbReference>
<dbReference type="InterPro" id="IPR017981">
    <property type="entry name" value="GPCR_2-like_7TM"/>
</dbReference>
<evidence type="ECO:0000256" key="7">
    <source>
        <dbReference type="ARBA" id="ARBA00023157"/>
    </source>
</evidence>
<comment type="similarity">
    <text evidence="2">Belongs to the G-protein coupled receptor 2 family. Adhesion G-protein coupled receptor (ADGR) subfamily.</text>
</comment>
<evidence type="ECO:0008006" key="14">
    <source>
        <dbReference type="Google" id="ProtNLM"/>
    </source>
</evidence>
<dbReference type="InterPro" id="IPR017983">
    <property type="entry name" value="GPCR_2_secretin-like_CS"/>
</dbReference>
<keyword evidence="5 9" id="KW-1133">Transmembrane helix</keyword>
<evidence type="ECO:0000256" key="3">
    <source>
        <dbReference type="ARBA" id="ARBA00022692"/>
    </source>
</evidence>
<dbReference type="PROSITE" id="PS50261">
    <property type="entry name" value="G_PROTEIN_RECEP_F2_4"/>
    <property type="match status" value="1"/>
</dbReference>
<dbReference type="FunFam" id="1.20.1070.10:FF:000058">
    <property type="entry name" value="Adhesion G protein-coupled receptor F5"/>
    <property type="match status" value="1"/>
</dbReference>
<dbReference type="OrthoDB" id="5988891at2759"/>
<dbReference type="PRINTS" id="PR00249">
    <property type="entry name" value="GPCRSECRETIN"/>
</dbReference>
<feature type="transmembrane region" description="Helical" evidence="9">
    <location>
        <begin position="397"/>
        <end position="419"/>
    </location>
</feature>
<evidence type="ECO:0000256" key="4">
    <source>
        <dbReference type="ARBA" id="ARBA00022729"/>
    </source>
</evidence>
<feature type="transmembrane region" description="Helical" evidence="9">
    <location>
        <begin position="508"/>
        <end position="530"/>
    </location>
</feature>
<evidence type="ECO:0000313" key="13">
    <source>
        <dbReference type="Proteomes" id="UP000275408"/>
    </source>
</evidence>
<sequence length="540" mass="61689">MQPELCSKRQRHLLPELPSFDKSSDSSTAVTPEALKISSKTEKLAKDFVSTLNKVDVQQNSSLKEAVNLFQDTIEEYRKIHNLETQVNLKKREERVKSIAETAKAFEDFVLKYTQHHLSESMPQIYRVYETLVLLLQRASHRNNQDFYLVEPQKVEYIRIPSRIVGRNGSLLVGFIYTDLHALFKPTRIDNNTRSLNSKLIAATMDPMPKQLEQNVIMRFRNIKATDTKRQCVFWNEFNEESPDGWSGEGCHVVTSQSNSEETECSCNHLTHFAVLFEYDGTQTITGTHQKTLNILTYMGLALSLIGITITVFSYIFLSDMHQPLSQIRVSLTGSLGAGQVIFLAGINKSTITATCVAVAALMQYFFTAAFCWMMVEGIYLYLFIVKVYNIKNRMAIYHAFSWVFPAVMVIISLSIAAGKDGIKSFVDDEHCWMSSANNLIWIFVAFVIIVEVLNILILVRVIREMTKMQQKRGTIQHVRLGIRTCVILLPLLGFTWLFGLLSPVHRAFTYIFIILNSTQGFLIFLLHCVRNSQVRFSKK</sequence>
<evidence type="ECO:0000256" key="6">
    <source>
        <dbReference type="ARBA" id="ARBA00023136"/>
    </source>
</evidence>
<protein>
    <recommendedName>
        <fullName evidence="14">GPS domain-containing protein</fullName>
    </recommendedName>
</protein>
<evidence type="ECO:0000259" key="11">
    <source>
        <dbReference type="PROSITE" id="PS50261"/>
    </source>
</evidence>
<feature type="transmembrane region" description="Helical" evidence="9">
    <location>
        <begin position="481"/>
        <end position="502"/>
    </location>
</feature>
<dbReference type="Proteomes" id="UP000275408">
    <property type="component" value="Unassembled WGS sequence"/>
</dbReference>
<proteinExistence type="inferred from homology"/>
<gene>
    <name evidence="12" type="ORF">pdam_00024315</name>
</gene>
<feature type="transmembrane region" description="Helical" evidence="9">
    <location>
        <begin position="330"/>
        <end position="347"/>
    </location>
</feature>
<dbReference type="AlphaFoldDB" id="A0A3M6TRJ9"/>
<keyword evidence="8" id="KW-0325">Glycoprotein</keyword>
<evidence type="ECO:0000313" key="12">
    <source>
        <dbReference type="EMBL" id="RMX43966.1"/>
    </source>
</evidence>
<dbReference type="GO" id="GO:0005886">
    <property type="term" value="C:plasma membrane"/>
    <property type="evidence" value="ECO:0007669"/>
    <property type="project" value="TreeGrafter"/>
</dbReference>
<feature type="transmembrane region" description="Helical" evidence="9">
    <location>
        <begin position="439"/>
        <end position="460"/>
    </location>
</feature>
<comment type="caution">
    <text evidence="12">The sequence shown here is derived from an EMBL/GenBank/DDBJ whole genome shotgun (WGS) entry which is preliminary data.</text>
</comment>
<comment type="subcellular location">
    <subcellularLocation>
        <location evidence="1">Membrane</location>
        <topology evidence="1">Multi-pass membrane protein</topology>
    </subcellularLocation>
</comment>